<protein>
    <submittedName>
        <fullName evidence="2">Uncharacterized protein</fullName>
    </submittedName>
</protein>
<keyword evidence="3" id="KW-1185">Reference proteome</keyword>
<evidence type="ECO:0000313" key="3">
    <source>
        <dbReference type="Proteomes" id="UP000623010"/>
    </source>
</evidence>
<dbReference type="RefSeq" id="WP_190059339.1">
    <property type="nucleotide sequence ID" value="NZ_BMWH01000020.1"/>
</dbReference>
<dbReference type="Proteomes" id="UP000623010">
    <property type="component" value="Unassembled WGS sequence"/>
</dbReference>
<proteinExistence type="predicted"/>
<name>A0A918RL31_9ACTN</name>
<dbReference type="AlphaFoldDB" id="A0A918RL31"/>
<accession>A0A918RL31</accession>
<feature type="region of interest" description="Disordered" evidence="1">
    <location>
        <begin position="70"/>
        <end position="91"/>
    </location>
</feature>
<organism evidence="2 3">
    <name type="scientific">Streptomyces echinoruber</name>
    <dbReference type="NCBI Taxonomy" id="68898"/>
    <lineage>
        <taxon>Bacteria</taxon>
        <taxon>Bacillati</taxon>
        <taxon>Actinomycetota</taxon>
        <taxon>Actinomycetes</taxon>
        <taxon>Kitasatosporales</taxon>
        <taxon>Streptomycetaceae</taxon>
        <taxon>Streptomyces</taxon>
    </lineage>
</organism>
<comment type="caution">
    <text evidence="2">The sequence shown here is derived from an EMBL/GenBank/DDBJ whole genome shotgun (WGS) entry which is preliminary data.</text>
</comment>
<evidence type="ECO:0000256" key="1">
    <source>
        <dbReference type="SAM" id="MobiDB-lite"/>
    </source>
</evidence>
<dbReference type="EMBL" id="BMWH01000020">
    <property type="protein sequence ID" value="GHA01241.1"/>
    <property type="molecule type" value="Genomic_DNA"/>
</dbReference>
<reference evidence="2" key="1">
    <citation type="journal article" date="2014" name="Int. J. Syst. Evol. Microbiol.">
        <title>Complete genome sequence of Corynebacterium casei LMG S-19264T (=DSM 44701T), isolated from a smear-ripened cheese.</title>
        <authorList>
            <consortium name="US DOE Joint Genome Institute (JGI-PGF)"/>
            <person name="Walter F."/>
            <person name="Albersmeier A."/>
            <person name="Kalinowski J."/>
            <person name="Ruckert C."/>
        </authorList>
    </citation>
    <scope>NUCLEOTIDE SEQUENCE</scope>
    <source>
        <strain evidence="2">JCM 5016</strain>
    </source>
</reference>
<gene>
    <name evidence="2" type="ORF">GCM10010389_45720</name>
</gene>
<sequence length="91" mass="9647">MAFDPSDYCSNPKCGGAAGACGCPADHNTQDLMRCPHCGGQWWRAHSAPSTTCLHTQCGRDGSVVVRPARYAPTHDKDGNLLDDAQGGESR</sequence>
<evidence type="ECO:0000313" key="2">
    <source>
        <dbReference type="EMBL" id="GHA01241.1"/>
    </source>
</evidence>
<reference evidence="2" key="2">
    <citation type="submission" date="2020-09" db="EMBL/GenBank/DDBJ databases">
        <authorList>
            <person name="Sun Q."/>
            <person name="Ohkuma M."/>
        </authorList>
    </citation>
    <scope>NUCLEOTIDE SEQUENCE</scope>
    <source>
        <strain evidence="2">JCM 5016</strain>
    </source>
</reference>